<comment type="caution">
    <text evidence="1">The sequence shown here is derived from an EMBL/GenBank/DDBJ whole genome shotgun (WGS) entry which is preliminary data.</text>
</comment>
<proteinExistence type="predicted"/>
<evidence type="ECO:0000313" key="1">
    <source>
        <dbReference type="EMBL" id="KAK7233569.1"/>
    </source>
</evidence>
<dbReference type="Proteomes" id="UP001363151">
    <property type="component" value="Unassembled WGS sequence"/>
</dbReference>
<organism evidence="1 2">
    <name type="scientific">Aureococcus anophagefferens</name>
    <name type="common">Harmful bloom alga</name>
    <dbReference type="NCBI Taxonomy" id="44056"/>
    <lineage>
        <taxon>Eukaryota</taxon>
        <taxon>Sar</taxon>
        <taxon>Stramenopiles</taxon>
        <taxon>Ochrophyta</taxon>
        <taxon>Pelagophyceae</taxon>
        <taxon>Pelagomonadales</taxon>
        <taxon>Pelagomonadaceae</taxon>
        <taxon>Aureococcus</taxon>
    </lineage>
</organism>
<protein>
    <submittedName>
        <fullName evidence="1">Uncharacterized protein</fullName>
    </submittedName>
</protein>
<name>A0ABR1FMN2_AURAN</name>
<sequence length="299" mass="32129">MGRGGCNAFDNFMAQQGAYHHEQEEERRAKAKAKRDAERRYEVALRGRGGFPATVTLYESSTLAELADEARRALFPDVAGGEVFFVDAAAGRPIYRDGAVLVASLREPLTFDARVVAAPRWRVEPPREPAAAAPADPDAILLCYEDHDAAAAYDGDGPVYRPCRAAGKGDRLHCYVSIGGEPVLFPYARLVHDAAGVRNVRVSSVLTNCAAPVADDAAGGQRAKARRALLPRAAAGCLGARELAALRRDQLGLREAQAAQADRFLAHHEKARFAGAVRFAATLERDADGPVVDRIVGFL</sequence>
<evidence type="ECO:0000313" key="2">
    <source>
        <dbReference type="Proteomes" id="UP001363151"/>
    </source>
</evidence>
<accession>A0ABR1FMN2</accession>
<reference evidence="1 2" key="1">
    <citation type="submission" date="2024-03" db="EMBL/GenBank/DDBJ databases">
        <title>Aureococcus anophagefferens CCMP1851 and Kratosvirus quantuckense: Draft genome of a second virus-susceptible host strain in the model system.</title>
        <authorList>
            <person name="Chase E."/>
            <person name="Truchon A.R."/>
            <person name="Schepens W."/>
            <person name="Wilhelm S.W."/>
        </authorList>
    </citation>
    <scope>NUCLEOTIDE SEQUENCE [LARGE SCALE GENOMIC DNA]</scope>
    <source>
        <strain evidence="1 2">CCMP1851</strain>
    </source>
</reference>
<keyword evidence="2" id="KW-1185">Reference proteome</keyword>
<gene>
    <name evidence="1" type="ORF">SO694_00107094</name>
</gene>
<dbReference type="EMBL" id="JBBJCI010000358">
    <property type="protein sequence ID" value="KAK7233569.1"/>
    <property type="molecule type" value="Genomic_DNA"/>
</dbReference>